<evidence type="ECO:0000313" key="2">
    <source>
        <dbReference type="EMBL" id="ROY47052.1"/>
    </source>
</evidence>
<dbReference type="EMBL" id="CP119160">
    <property type="protein sequence ID" value="WEH24119.1"/>
    <property type="molecule type" value="Genomic_DNA"/>
</dbReference>
<gene>
    <name evidence="2" type="ORF">EGW70_13150</name>
    <name evidence="4" type="ORF">P0083_02610</name>
    <name evidence="3" type="ORF">P0D81_15950</name>
</gene>
<geneLocation type="plasmid" evidence="3 6">
    <name>pCFSAN126951_01</name>
</geneLocation>
<reference evidence="2 5" key="1">
    <citation type="submission" date="2018-10" db="EMBL/GenBank/DDBJ databases">
        <title>Genotypes and phenotypes of Enterococci isolated from broiler chickens.</title>
        <authorList>
            <person name="Muhammad A.R."/>
            <person name="Diarra M.S."/>
        </authorList>
    </citation>
    <scope>NUCLEOTIDE SEQUENCE [LARGE SCALE GENOMIC DNA]</scope>
    <source>
        <strain evidence="2 5">P7 C A21</strain>
    </source>
</reference>
<dbReference type="OrthoDB" id="2229849at2"/>
<keyword evidence="3" id="KW-0614">Plasmid</keyword>
<dbReference type="EMBL" id="CP119528">
    <property type="protein sequence ID" value="WER43207.1"/>
    <property type="molecule type" value="Genomic_DNA"/>
</dbReference>
<evidence type="ECO:0000313" key="6">
    <source>
        <dbReference type="Proteomes" id="UP001221642"/>
    </source>
</evidence>
<accession>A0A3N3K9J3</accession>
<evidence type="ECO:0000313" key="5">
    <source>
        <dbReference type="Proteomes" id="UP000275941"/>
    </source>
</evidence>
<dbReference type="Proteomes" id="UP000275941">
    <property type="component" value="Unassembled WGS sequence"/>
</dbReference>
<evidence type="ECO:0000313" key="4">
    <source>
        <dbReference type="EMBL" id="WER43207.1"/>
    </source>
</evidence>
<evidence type="ECO:0000313" key="7">
    <source>
        <dbReference type="Proteomes" id="UP001222182"/>
    </source>
</evidence>
<feature type="region of interest" description="Disordered" evidence="1">
    <location>
        <begin position="184"/>
        <end position="208"/>
    </location>
</feature>
<protein>
    <recommendedName>
        <fullName evidence="8">PrgL</fullName>
    </recommendedName>
</protein>
<reference evidence="3 6" key="2">
    <citation type="submission" date="2023-02" db="EMBL/GenBank/DDBJ databases">
        <title>Results of the 2020 Genomic Proficiency Test for the network of European Union Reference Laboratory for Antimicrobial Resistance assessing whole genome sequencing capacities.</title>
        <authorList>
            <person name="Hoffmann M."/>
            <person name="Luo Y."/>
            <person name="Sorensen L.H."/>
            <person name="Pedersen S.K."/>
            <person name="Hendriksen R.S."/>
        </authorList>
    </citation>
    <scope>NUCLEOTIDE SEQUENCE [LARGE SCALE GENOMIC DNA]</scope>
    <source>
        <strain evidence="3 6">GENOMIC22-006</strain>
        <plasmid evidence="3 6">pCFSAN126951_01</plasmid>
    </source>
</reference>
<organism evidence="2 5">
    <name type="scientific">Enterococcus faecalis</name>
    <name type="common">Streptococcus faecalis</name>
    <dbReference type="NCBI Taxonomy" id="1351"/>
    <lineage>
        <taxon>Bacteria</taxon>
        <taxon>Bacillati</taxon>
        <taxon>Bacillota</taxon>
        <taxon>Bacilli</taxon>
        <taxon>Lactobacillales</taxon>
        <taxon>Enterococcaceae</taxon>
        <taxon>Enterococcus</taxon>
    </lineage>
</organism>
<proteinExistence type="predicted"/>
<dbReference type="Proteomes" id="UP001222182">
    <property type="component" value="Chromosome"/>
</dbReference>
<dbReference type="Proteomes" id="UP001221642">
    <property type="component" value="Plasmid pCFSAN126951_01"/>
</dbReference>
<dbReference type="AlphaFoldDB" id="A0A3N3K9J3"/>
<evidence type="ECO:0000313" key="3">
    <source>
        <dbReference type="EMBL" id="WEH24119.1"/>
    </source>
</evidence>
<sequence length="208" mass="23790">MYNMEKLSRYKKIAFIGGSLLLIVLIFLIGLSVGQRKQVNTNEKQVKVEKKEELTTSTVKKFLIAYYTKKDLGENRNRYEPLVTSAMYNELVNVEKQPVNQAYKGYVVNQVLDTYKIYIDTENNEVIVDVTYKNTQRTKRNNDEGALKNQSNQEALKLTFVKQGANFLVDKMAPVTLTNELQEEPNSYNTHVVTTEESAKESANSGEK</sequence>
<reference evidence="4 7" key="3">
    <citation type="submission" date="2023-03" db="EMBL/GenBank/DDBJ databases">
        <title>Complete genome sequence of an Enterococcus faecalis urinary isolate.</title>
        <authorList>
            <person name="Brauer A.L."/>
            <person name="Armbruster C.E."/>
        </authorList>
    </citation>
    <scope>NUCLEOTIDE SEQUENCE [LARGE SCALE GENOMIC DNA]</scope>
    <source>
        <strain evidence="4 7">3143</strain>
    </source>
</reference>
<evidence type="ECO:0000256" key="1">
    <source>
        <dbReference type="SAM" id="MobiDB-lite"/>
    </source>
</evidence>
<dbReference type="EMBL" id="RKOR01000047">
    <property type="protein sequence ID" value="ROY47052.1"/>
    <property type="molecule type" value="Genomic_DNA"/>
</dbReference>
<name>A0A3N3K9J3_ENTFL</name>
<evidence type="ECO:0008006" key="8">
    <source>
        <dbReference type="Google" id="ProtNLM"/>
    </source>
</evidence>
<dbReference type="RefSeq" id="WP_002399631.1">
    <property type="nucleotide sequence ID" value="NZ_AP031218.1"/>
</dbReference>